<comment type="caution">
    <text evidence="2">The sequence shown here is derived from an EMBL/GenBank/DDBJ whole genome shotgun (WGS) entry which is preliminary data.</text>
</comment>
<accession>A0ABR9B1D3</accession>
<sequence length="167" mass="19291">MFLSMLQSILSKVKVESVVSLIAYHDTARNFNVYTLLQYWAQAAFAQWNGFLDGAEHIAKMYKVRWQVELLFRWIQKHWDVSTLNGTSENEVYGGDYVYLLVYVLINALYDHGNLAIPKHVELPFVHASRLLILGLSGIFVREFAFLSEEKGVLAVKKLKYMVNQQT</sequence>
<gene>
    <name evidence="2" type="ORF">IFO66_13290</name>
</gene>
<keyword evidence="3" id="KW-1185">Reference proteome</keyword>
<dbReference type="InterPro" id="IPR002559">
    <property type="entry name" value="Transposase_11"/>
</dbReference>
<dbReference type="RefSeq" id="WP_192025604.1">
    <property type="nucleotide sequence ID" value="NZ_JACYTN010000009.1"/>
</dbReference>
<evidence type="ECO:0000313" key="3">
    <source>
        <dbReference type="Proteomes" id="UP000634529"/>
    </source>
</evidence>
<evidence type="ECO:0000313" key="2">
    <source>
        <dbReference type="EMBL" id="MBD8499265.1"/>
    </source>
</evidence>
<proteinExistence type="predicted"/>
<reference evidence="2 3" key="1">
    <citation type="submission" date="2020-09" db="EMBL/GenBank/DDBJ databases">
        <title>Paenibacillus sp. CAU 1523 isolated from sand of Haeundae Beach.</title>
        <authorList>
            <person name="Kim W."/>
        </authorList>
    </citation>
    <scope>NUCLEOTIDE SEQUENCE [LARGE SCALE GENOMIC DNA]</scope>
    <source>
        <strain evidence="2 3">CAU 1523</strain>
    </source>
</reference>
<dbReference type="Pfam" id="PF01609">
    <property type="entry name" value="DDE_Tnp_1"/>
    <property type="match status" value="1"/>
</dbReference>
<feature type="domain" description="Transposase IS4-like" evidence="1">
    <location>
        <begin position="48"/>
        <end position="105"/>
    </location>
</feature>
<dbReference type="Proteomes" id="UP000634529">
    <property type="component" value="Unassembled WGS sequence"/>
</dbReference>
<protein>
    <submittedName>
        <fullName evidence="2">Transposase</fullName>
    </submittedName>
</protein>
<name>A0ABR9B1D3_9BACL</name>
<organism evidence="2 3">
    <name type="scientific">Paenibacillus arenosi</name>
    <dbReference type="NCBI Taxonomy" id="2774142"/>
    <lineage>
        <taxon>Bacteria</taxon>
        <taxon>Bacillati</taxon>
        <taxon>Bacillota</taxon>
        <taxon>Bacilli</taxon>
        <taxon>Bacillales</taxon>
        <taxon>Paenibacillaceae</taxon>
        <taxon>Paenibacillus</taxon>
    </lineage>
</organism>
<evidence type="ECO:0000259" key="1">
    <source>
        <dbReference type="Pfam" id="PF01609"/>
    </source>
</evidence>
<dbReference type="EMBL" id="JACYTN010000009">
    <property type="protein sequence ID" value="MBD8499265.1"/>
    <property type="molecule type" value="Genomic_DNA"/>
</dbReference>